<protein>
    <submittedName>
        <fullName evidence="1">Uncharacterized protein</fullName>
    </submittedName>
</protein>
<dbReference type="EMBL" id="OE856949">
    <property type="protein sequence ID" value="CAD7616862.1"/>
    <property type="molecule type" value="Genomic_DNA"/>
</dbReference>
<proteinExistence type="predicted"/>
<organism evidence="1">
    <name type="scientific">Timema genevievae</name>
    <name type="common">Walking stick</name>
    <dbReference type="NCBI Taxonomy" id="629358"/>
    <lineage>
        <taxon>Eukaryota</taxon>
        <taxon>Metazoa</taxon>
        <taxon>Ecdysozoa</taxon>
        <taxon>Arthropoda</taxon>
        <taxon>Hexapoda</taxon>
        <taxon>Insecta</taxon>
        <taxon>Pterygota</taxon>
        <taxon>Neoptera</taxon>
        <taxon>Polyneoptera</taxon>
        <taxon>Phasmatodea</taxon>
        <taxon>Timematodea</taxon>
        <taxon>Timematoidea</taxon>
        <taxon>Timematidae</taxon>
        <taxon>Timema</taxon>
    </lineage>
</organism>
<reference evidence="1" key="1">
    <citation type="submission" date="2020-11" db="EMBL/GenBank/DDBJ databases">
        <authorList>
            <person name="Tran Van P."/>
        </authorList>
    </citation>
    <scope>NUCLEOTIDE SEQUENCE</scope>
</reference>
<dbReference type="AlphaFoldDB" id="A0A7R9KC44"/>
<gene>
    <name evidence="1" type="ORF">TGEB3V08_LOCUS11790</name>
</gene>
<evidence type="ECO:0000313" key="1">
    <source>
        <dbReference type="EMBL" id="CAD7616862.1"/>
    </source>
</evidence>
<name>A0A7R9KC44_TIMGE</name>
<sequence length="27" mass="2964">MVAITLVLSPSLASPTPRTPRRLFLLL</sequence>
<accession>A0A7R9KC44</accession>